<protein>
    <submittedName>
        <fullName evidence="1">Uncharacterized protein</fullName>
    </submittedName>
</protein>
<comment type="caution">
    <text evidence="1">The sequence shown here is derived from an EMBL/GenBank/DDBJ whole genome shotgun (WGS) entry which is preliminary data.</text>
</comment>
<gene>
    <name evidence="1" type="ORF">ACGTZG_09820</name>
</gene>
<reference evidence="1 2" key="1">
    <citation type="submission" date="2024-10" db="EMBL/GenBank/DDBJ databases">
        <authorList>
            <person name="Sang B.-I."/>
            <person name="Prabhaharan D."/>
        </authorList>
    </citation>
    <scope>NUCLEOTIDE SEQUENCE [LARGE SCALE GENOMIC DNA]</scope>
    <source>
        <strain evidence="1 2">MH</strain>
    </source>
</reference>
<sequence length="42" mass="5042">MLDDFYMDILEFYQNPENVKALEAYRKGREVEKKGEKTKANE</sequence>
<proteinExistence type="predicted"/>
<evidence type="ECO:0000313" key="1">
    <source>
        <dbReference type="EMBL" id="MFG6273485.1"/>
    </source>
</evidence>
<keyword evidence="2" id="KW-1185">Reference proteome</keyword>
<accession>A0ABW7DQ33</accession>
<evidence type="ECO:0000313" key="2">
    <source>
        <dbReference type="Proteomes" id="UP001605989"/>
    </source>
</evidence>
<dbReference type="EMBL" id="JBIEKR010000008">
    <property type="protein sequence ID" value="MFG6273485.1"/>
    <property type="molecule type" value="Genomic_DNA"/>
</dbReference>
<organism evidence="1 2">
    <name type="scientific">Megasphaera hexanoica</name>
    <dbReference type="NCBI Taxonomy" id="1675036"/>
    <lineage>
        <taxon>Bacteria</taxon>
        <taxon>Bacillati</taxon>
        <taxon>Bacillota</taxon>
        <taxon>Negativicutes</taxon>
        <taxon>Veillonellales</taxon>
        <taxon>Veillonellaceae</taxon>
        <taxon>Megasphaera</taxon>
    </lineage>
</organism>
<name>A0ABW7DQ33_9FIRM</name>
<dbReference type="Proteomes" id="UP001605989">
    <property type="component" value="Unassembled WGS sequence"/>
</dbReference>
<dbReference type="RefSeq" id="WP_257536597.1">
    <property type="nucleotide sequence ID" value="NZ_CP011940.1"/>
</dbReference>